<evidence type="ECO:0000256" key="6">
    <source>
        <dbReference type="ARBA" id="ARBA00022750"/>
    </source>
</evidence>
<feature type="chain" id="PRO_5007854843" evidence="13">
    <location>
        <begin position="22"/>
        <end position="431"/>
    </location>
</feature>
<feature type="domain" description="Peptidase A1" evidence="14">
    <location>
        <begin position="104"/>
        <end position="428"/>
    </location>
</feature>
<evidence type="ECO:0000256" key="2">
    <source>
        <dbReference type="ARBA" id="ARBA00007447"/>
    </source>
</evidence>
<evidence type="ECO:0000256" key="12">
    <source>
        <dbReference type="RuleBase" id="RU000454"/>
    </source>
</evidence>
<evidence type="ECO:0000256" key="1">
    <source>
        <dbReference type="ARBA" id="ARBA00004116"/>
    </source>
</evidence>
<keyword evidence="3" id="KW-0926">Vacuole</keyword>
<dbReference type="STRING" id="1314777.A0A164ZFY4"/>
<feature type="disulfide bond" evidence="11">
    <location>
        <begin position="135"/>
        <end position="140"/>
    </location>
</feature>
<keyword evidence="6 12" id="KW-0064">Aspartyl protease</keyword>
<accession>A0A164ZFY4</accession>
<dbReference type="InterPro" id="IPR001969">
    <property type="entry name" value="Aspartic_peptidase_AS"/>
</dbReference>
<keyword evidence="16" id="KW-1185">Reference proteome</keyword>
<keyword evidence="8 11" id="KW-1015">Disulfide bond</keyword>
<dbReference type="PROSITE" id="PS00141">
    <property type="entry name" value="ASP_PROTEASE"/>
    <property type="match status" value="2"/>
</dbReference>
<feature type="active site" evidence="10">
    <location>
        <position position="304"/>
    </location>
</feature>
<dbReference type="InterPro" id="IPR001461">
    <property type="entry name" value="Aspartic_peptidase_A1"/>
</dbReference>
<evidence type="ECO:0000256" key="8">
    <source>
        <dbReference type="ARBA" id="ARBA00023157"/>
    </source>
</evidence>
<name>A0A164ZFY4_9AGAM</name>
<dbReference type="GO" id="GO:0004190">
    <property type="term" value="F:aspartic-type endopeptidase activity"/>
    <property type="evidence" value="ECO:0007669"/>
    <property type="project" value="UniProtKB-KW"/>
</dbReference>
<keyword evidence="7 12" id="KW-0378">Hydrolase</keyword>
<evidence type="ECO:0000256" key="4">
    <source>
        <dbReference type="ARBA" id="ARBA00022670"/>
    </source>
</evidence>
<evidence type="ECO:0000256" key="9">
    <source>
        <dbReference type="ARBA" id="ARBA00023180"/>
    </source>
</evidence>
<dbReference type="FunFam" id="2.40.70.10:FF:000036">
    <property type="entry name" value="Vacuolar aspartic protease"/>
    <property type="match status" value="1"/>
</dbReference>
<dbReference type="SUPFAM" id="SSF50630">
    <property type="entry name" value="Acid proteases"/>
    <property type="match status" value="1"/>
</dbReference>
<comment type="similarity">
    <text evidence="2 12">Belongs to the peptidase A1 family.</text>
</comment>
<evidence type="ECO:0000259" key="14">
    <source>
        <dbReference type="PROSITE" id="PS51767"/>
    </source>
</evidence>
<dbReference type="PANTHER" id="PTHR47966">
    <property type="entry name" value="BETA-SITE APP-CLEAVING ENZYME, ISOFORM A-RELATED"/>
    <property type="match status" value="1"/>
</dbReference>
<evidence type="ECO:0000256" key="5">
    <source>
        <dbReference type="ARBA" id="ARBA00022729"/>
    </source>
</evidence>
<proteinExistence type="inferred from homology"/>
<dbReference type="EMBL" id="KV419396">
    <property type="protein sequence ID" value="KZS97693.1"/>
    <property type="molecule type" value="Genomic_DNA"/>
</dbReference>
<dbReference type="InterPro" id="IPR033121">
    <property type="entry name" value="PEPTIDASE_A1"/>
</dbReference>
<evidence type="ECO:0000256" key="13">
    <source>
        <dbReference type="SAM" id="SignalP"/>
    </source>
</evidence>
<dbReference type="PANTHER" id="PTHR47966:SF51">
    <property type="entry name" value="BETA-SITE APP-CLEAVING ENZYME, ISOFORM A-RELATED"/>
    <property type="match status" value="1"/>
</dbReference>
<feature type="signal peptide" evidence="13">
    <location>
        <begin position="1"/>
        <end position="21"/>
    </location>
</feature>
<evidence type="ECO:0000313" key="15">
    <source>
        <dbReference type="EMBL" id="KZS97693.1"/>
    </source>
</evidence>
<sequence>MFVSSFLSLLALVPLVANANGGVHRMKLHKMPLSATGNPSYEAARLAHKYGAPVEQVQLGGAGGFGRKFVTPPVKDQDLYWTQQDELIQGGHPVPLTNFMNAQYFTEITLGSPPQSFKVILDTGSSNLWVPSKACTSIACFLHAKYDSGASSTFKANGSEFEIHYGSGSMTGIVSQDTLTIGDLVIKGQDFAEALTEPGLAFAFGRFDGILGLAYDTISVNHITPPFFNMVDKKLLDSPVFSFRVGSSEEDGGEAVFGGIDSKHYTGKIHYVPLRQKAYWEVELEGVKFGDDVLELENTGAAIDTGTSLIALPSDVAELINAQIGAKRSWNGQYTVECNTVPGLPDLSFTFGGKEYPLKSTDYILNVQGTCISSFQALDINLPWGQLWIIGKSSLPIALHFLNHSTGDVFLRKYFTVYDLGRDAVGFALST</sequence>
<dbReference type="GO" id="GO:0005773">
    <property type="term" value="C:vacuole"/>
    <property type="evidence" value="ECO:0007669"/>
    <property type="project" value="UniProtKB-SubCell"/>
</dbReference>
<protein>
    <submittedName>
        <fullName evidence="15">Endopeptidase</fullName>
    </submittedName>
</protein>
<dbReference type="Proteomes" id="UP000076722">
    <property type="component" value="Unassembled WGS sequence"/>
</dbReference>
<evidence type="ECO:0000256" key="10">
    <source>
        <dbReference type="PIRSR" id="PIRSR601461-1"/>
    </source>
</evidence>
<feature type="active site" evidence="10">
    <location>
        <position position="122"/>
    </location>
</feature>
<dbReference type="PROSITE" id="PS51767">
    <property type="entry name" value="PEPTIDASE_A1"/>
    <property type="match status" value="1"/>
</dbReference>
<dbReference type="InterPro" id="IPR021109">
    <property type="entry name" value="Peptidase_aspartic_dom_sf"/>
</dbReference>
<dbReference type="FunFam" id="2.40.70.10:FF:000002">
    <property type="entry name" value="Vacuolar aspartic proteinase"/>
    <property type="match status" value="1"/>
</dbReference>
<evidence type="ECO:0000313" key="16">
    <source>
        <dbReference type="Proteomes" id="UP000076722"/>
    </source>
</evidence>
<evidence type="ECO:0000256" key="3">
    <source>
        <dbReference type="ARBA" id="ARBA00022554"/>
    </source>
</evidence>
<dbReference type="Gene3D" id="2.40.70.10">
    <property type="entry name" value="Acid Proteases"/>
    <property type="match status" value="2"/>
</dbReference>
<evidence type="ECO:0000256" key="7">
    <source>
        <dbReference type="ARBA" id="ARBA00022801"/>
    </source>
</evidence>
<dbReference type="AlphaFoldDB" id="A0A164ZFY4"/>
<keyword evidence="9" id="KW-0325">Glycoprotein</keyword>
<evidence type="ECO:0000256" key="11">
    <source>
        <dbReference type="PIRSR" id="PIRSR601461-2"/>
    </source>
</evidence>
<dbReference type="OrthoDB" id="771136at2759"/>
<gene>
    <name evidence="15" type="ORF">SISNIDRAFT_436271</name>
</gene>
<comment type="subcellular location">
    <subcellularLocation>
        <location evidence="1">Vacuole</location>
    </subcellularLocation>
</comment>
<dbReference type="PRINTS" id="PR00792">
    <property type="entry name" value="PEPSIN"/>
</dbReference>
<keyword evidence="5 13" id="KW-0732">Signal</keyword>
<reference evidence="15 16" key="1">
    <citation type="journal article" date="2016" name="Mol. Biol. Evol.">
        <title>Comparative Genomics of Early-Diverging Mushroom-Forming Fungi Provides Insights into the Origins of Lignocellulose Decay Capabilities.</title>
        <authorList>
            <person name="Nagy L.G."/>
            <person name="Riley R."/>
            <person name="Tritt A."/>
            <person name="Adam C."/>
            <person name="Daum C."/>
            <person name="Floudas D."/>
            <person name="Sun H."/>
            <person name="Yadav J.S."/>
            <person name="Pangilinan J."/>
            <person name="Larsson K.H."/>
            <person name="Matsuura K."/>
            <person name="Barry K."/>
            <person name="Labutti K."/>
            <person name="Kuo R."/>
            <person name="Ohm R.A."/>
            <person name="Bhattacharya S.S."/>
            <person name="Shirouzu T."/>
            <person name="Yoshinaga Y."/>
            <person name="Martin F.M."/>
            <person name="Grigoriev I.V."/>
            <person name="Hibbett D.S."/>
        </authorList>
    </citation>
    <scope>NUCLEOTIDE SEQUENCE [LARGE SCALE GENOMIC DNA]</scope>
    <source>
        <strain evidence="15 16">HHB9708</strain>
    </source>
</reference>
<keyword evidence="4 12" id="KW-0645">Protease</keyword>
<dbReference type="GO" id="GO:0006508">
    <property type="term" value="P:proteolysis"/>
    <property type="evidence" value="ECO:0007669"/>
    <property type="project" value="UniProtKB-KW"/>
</dbReference>
<organism evidence="15 16">
    <name type="scientific">Sistotremastrum niveocremeum HHB9708</name>
    <dbReference type="NCBI Taxonomy" id="1314777"/>
    <lineage>
        <taxon>Eukaryota</taxon>
        <taxon>Fungi</taxon>
        <taxon>Dikarya</taxon>
        <taxon>Basidiomycota</taxon>
        <taxon>Agaricomycotina</taxon>
        <taxon>Agaricomycetes</taxon>
        <taxon>Sistotremastrales</taxon>
        <taxon>Sistotremastraceae</taxon>
        <taxon>Sertulicium</taxon>
        <taxon>Sertulicium niveocremeum</taxon>
    </lineage>
</organism>
<dbReference type="Pfam" id="PF00026">
    <property type="entry name" value="Asp"/>
    <property type="match status" value="1"/>
</dbReference>